<dbReference type="AlphaFoldDB" id="E6X8D3"/>
<gene>
    <name evidence="1" type="ordered locus">Celal_3525</name>
</gene>
<dbReference type="RefSeq" id="WP_013552240.1">
    <property type="nucleotide sequence ID" value="NC_014934.1"/>
</dbReference>
<evidence type="ECO:0000313" key="2">
    <source>
        <dbReference type="Proteomes" id="UP000008634"/>
    </source>
</evidence>
<sequence>MKYILLLIVYFLSFQGFSQFNVRNYSKDYNLDGVLDTLYSHYDGGSSFGGTYVKITNGKTKEILEYDSFGPYAMITQVVSMQPNFILKKNKSFLNILKKNYLPIERKKPDSSLIWILNGLKNSKELTDNPYFNFIIYSKPEWINTKFKLAKPYYINNSKSELITLLGEHIYDDSYNEDYNTHLLSYNPSVLFSNSGTPKITDFETVISSDTLEILKSAHSIILKKEKRYKWLFITSGRLTDAPDRLRYKSIEKIVVVGNYLIFQHVLPPTRRYQIFVINITTGICGRLKFDTMNSREFNSAENGAFIIKEDHLILYDDAAYDEPLKTIELKKLFETLEKQATTK</sequence>
<reference evidence="1 2" key="1">
    <citation type="journal article" date="2010" name="Stand. Genomic Sci.">
        <title>Complete genome sequence of Cellulophaga algicola type strain (IC166).</title>
        <authorList>
            <person name="Abt B."/>
            <person name="Lu M."/>
            <person name="Misra M."/>
            <person name="Han C."/>
            <person name="Nolan M."/>
            <person name="Lucas S."/>
            <person name="Hammon N."/>
            <person name="Deshpande S."/>
            <person name="Cheng J.F."/>
            <person name="Tapia R."/>
            <person name="Goodwin L."/>
            <person name="Pitluck S."/>
            <person name="Liolios K."/>
            <person name="Pagani I."/>
            <person name="Ivanova N."/>
            <person name="Mavromatis K."/>
            <person name="Ovchinikova G."/>
            <person name="Pati A."/>
            <person name="Chen A."/>
            <person name="Palaniappan K."/>
            <person name="Land M."/>
            <person name="Hauser L."/>
            <person name="Chang Y.J."/>
            <person name="Jeffries C.D."/>
            <person name="Detter J.C."/>
            <person name="Brambilla E."/>
            <person name="Rohde M."/>
            <person name="Tindall B.J."/>
            <person name="Goker M."/>
            <person name="Woyke T."/>
            <person name="Bristow J."/>
            <person name="Eisen J.A."/>
            <person name="Markowitz V."/>
            <person name="Hugenholtz P."/>
            <person name="Kyrpides N.C."/>
            <person name="Klenk H.P."/>
            <person name="Lapidus A."/>
        </authorList>
    </citation>
    <scope>NUCLEOTIDE SEQUENCE [LARGE SCALE GENOMIC DNA]</scope>
    <source>
        <strain evidence="2">DSM 14237 / IC166 / ACAM 630</strain>
    </source>
</reference>
<proteinExistence type="predicted"/>
<organism evidence="1 2">
    <name type="scientific">Cellulophaga algicola (strain DSM 14237 / IC166 / ACAM 630)</name>
    <dbReference type="NCBI Taxonomy" id="688270"/>
    <lineage>
        <taxon>Bacteria</taxon>
        <taxon>Pseudomonadati</taxon>
        <taxon>Bacteroidota</taxon>
        <taxon>Flavobacteriia</taxon>
        <taxon>Flavobacteriales</taxon>
        <taxon>Flavobacteriaceae</taxon>
        <taxon>Cellulophaga</taxon>
    </lineage>
</organism>
<dbReference type="OrthoDB" id="678905at2"/>
<dbReference type="Proteomes" id="UP000008634">
    <property type="component" value="Chromosome"/>
</dbReference>
<keyword evidence="2" id="KW-1185">Reference proteome</keyword>
<dbReference type="HOGENOM" id="CLU_828177_0_0_10"/>
<dbReference type="EMBL" id="CP002453">
    <property type="protein sequence ID" value="ADV50789.1"/>
    <property type="molecule type" value="Genomic_DNA"/>
</dbReference>
<protein>
    <submittedName>
        <fullName evidence="1">Uncharacterized protein</fullName>
    </submittedName>
</protein>
<accession>E6X8D3</accession>
<dbReference type="KEGG" id="cao:Celal_3525"/>
<evidence type="ECO:0000313" key="1">
    <source>
        <dbReference type="EMBL" id="ADV50789.1"/>
    </source>
</evidence>
<name>E6X8D3_CELAD</name>